<protein>
    <submittedName>
        <fullName evidence="2">DUF1883 domain-containing protein</fullName>
    </submittedName>
</protein>
<accession>A0AA95GUB7</accession>
<dbReference type="EMBL" id="CP123504">
    <property type="protein sequence ID" value="WGM03142.1"/>
    <property type="molecule type" value="Genomic_DNA"/>
</dbReference>
<dbReference type="Proteomes" id="UP001177592">
    <property type="component" value="Chromosome"/>
</dbReference>
<proteinExistence type="predicted"/>
<evidence type="ECO:0000313" key="4">
    <source>
        <dbReference type="EMBL" id="WGM03187.1"/>
    </source>
</evidence>
<dbReference type="Pfam" id="PF08980">
    <property type="entry name" value="DUF1883"/>
    <property type="match status" value="1"/>
</dbReference>
<evidence type="ECO:0000313" key="3">
    <source>
        <dbReference type="EMBL" id="WGM03142.1"/>
    </source>
</evidence>
<evidence type="ECO:0000313" key="8">
    <source>
        <dbReference type="EMBL" id="WGM07479.1"/>
    </source>
</evidence>
<feature type="domain" description="DUF1883" evidence="1">
    <location>
        <begin position="2"/>
        <end position="81"/>
    </location>
</feature>
<evidence type="ECO:0000313" key="6">
    <source>
        <dbReference type="EMBL" id="WGM04514.1"/>
    </source>
</evidence>
<evidence type="ECO:0000313" key="2">
    <source>
        <dbReference type="EMBL" id="WGM03109.1"/>
    </source>
</evidence>
<dbReference type="SUPFAM" id="SSF141099">
    <property type="entry name" value="Atu1913-like"/>
    <property type="match status" value="1"/>
</dbReference>
<dbReference type="GeneID" id="96878866"/>
<dbReference type="InterPro" id="IPR036488">
    <property type="entry name" value="DUF1883-like_sf"/>
</dbReference>
<dbReference type="EMBL" id="CP123523">
    <property type="protein sequence ID" value="WGM07479.1"/>
    <property type="molecule type" value="Genomic_DNA"/>
</dbReference>
<evidence type="ECO:0000313" key="5">
    <source>
        <dbReference type="EMBL" id="WGM03210.1"/>
    </source>
</evidence>
<dbReference type="EMBL" id="CP123523">
    <property type="protein sequence ID" value="WGM04514.1"/>
    <property type="molecule type" value="Genomic_DNA"/>
</dbReference>
<dbReference type="AlphaFoldDB" id="A0AA95GUB7"/>
<dbReference type="Proteomes" id="UP001177595">
    <property type="component" value="Chromosome"/>
</dbReference>
<evidence type="ECO:0000313" key="9">
    <source>
        <dbReference type="EMBL" id="WGM07549.1"/>
    </source>
</evidence>
<dbReference type="Gene3D" id="4.10.1210.10">
    <property type="entry name" value="Atu1913-like"/>
    <property type="match status" value="1"/>
</dbReference>
<evidence type="ECO:0000313" key="7">
    <source>
        <dbReference type="EMBL" id="WGM05539.1"/>
    </source>
</evidence>
<gene>
    <name evidence="2" type="ORF">QE210_01135</name>
    <name evidence="3" type="ORF">QE210_04850</name>
    <name evidence="4" type="ORF">QE210_10050</name>
    <name evidence="5" type="ORF">QE210_12335</name>
    <name evidence="8" type="ORF">QE258_09695</name>
    <name evidence="9" type="ORF">QE258_10080</name>
    <name evidence="6" type="ORF">QE258_12865</name>
    <name evidence="7" type="ORF">QE258_18990</name>
</gene>
<evidence type="ECO:0000313" key="10">
    <source>
        <dbReference type="Proteomes" id="UP001177592"/>
    </source>
</evidence>
<evidence type="ECO:0000313" key="11">
    <source>
        <dbReference type="Proteomes" id="UP001177595"/>
    </source>
</evidence>
<dbReference type="EMBL" id="CP123523">
    <property type="protein sequence ID" value="WGM07549.1"/>
    <property type="molecule type" value="Genomic_DNA"/>
</dbReference>
<dbReference type="InterPro" id="IPR015073">
    <property type="entry name" value="DUF1883"/>
</dbReference>
<dbReference type="EMBL" id="CP123523">
    <property type="protein sequence ID" value="WGM05539.1"/>
    <property type="molecule type" value="Genomic_DNA"/>
</dbReference>
<reference evidence="2" key="1">
    <citation type="submission" date="2023-04" db="EMBL/GenBank/DDBJ databases">
        <title>Genome dynamics across the evolutionary transition to endosymbiosis.</title>
        <authorList>
            <person name="Siozios S."/>
            <person name="Nadal-Jimenez P."/>
            <person name="Azagi T."/>
            <person name="Sprong H."/>
            <person name="Frost C.L."/>
            <person name="Parratt S.R."/>
            <person name="Taylor G."/>
            <person name="Brettell L."/>
            <person name="Lew K.C."/>
            <person name="Croft L."/>
            <person name="King K.C."/>
            <person name="Brockhurst M.A."/>
            <person name="Hypsa V."/>
            <person name="Novakova E."/>
            <person name="Darby A.C."/>
            <person name="Hurst G.D.D."/>
        </authorList>
    </citation>
    <scope>NUCLEOTIDE SEQUENCE</scope>
    <source>
        <strain evidence="6">ANv_CAN</strain>
        <strain evidence="2">APv</strain>
    </source>
</reference>
<dbReference type="EMBL" id="CP123504">
    <property type="protein sequence ID" value="WGM03210.1"/>
    <property type="molecule type" value="Genomic_DNA"/>
</dbReference>
<keyword evidence="10" id="KW-1185">Reference proteome</keyword>
<sequence length="83" mass="9160">MQLNTGDTVVINCTHQCNILMTTDSEFNNYRNGRTFHHHGGGGFFKRLPAQLTVPHNGYWNITLDLGGGSATLRHSISVIPAH</sequence>
<name>A0AA95GUB7_9GAMM</name>
<dbReference type="EMBL" id="CP123504">
    <property type="protein sequence ID" value="WGM03109.1"/>
    <property type="molecule type" value="Genomic_DNA"/>
</dbReference>
<dbReference type="EMBL" id="CP123504">
    <property type="protein sequence ID" value="WGM03187.1"/>
    <property type="molecule type" value="Genomic_DNA"/>
</dbReference>
<evidence type="ECO:0000259" key="1">
    <source>
        <dbReference type="Pfam" id="PF08980"/>
    </source>
</evidence>
<organism evidence="2 11">
    <name type="scientific">Arsenophonus nasoniae</name>
    <name type="common">son-killer infecting Nasonia vitripennis</name>
    <dbReference type="NCBI Taxonomy" id="638"/>
    <lineage>
        <taxon>Bacteria</taxon>
        <taxon>Pseudomonadati</taxon>
        <taxon>Pseudomonadota</taxon>
        <taxon>Gammaproteobacteria</taxon>
        <taxon>Enterobacterales</taxon>
        <taxon>Morganellaceae</taxon>
        <taxon>Arsenophonus</taxon>
    </lineage>
</organism>
<dbReference type="RefSeq" id="WP_246067171.1">
    <property type="nucleotide sequence ID" value="NZ_CP038613.1"/>
</dbReference>